<dbReference type="Proteomes" id="UP000294746">
    <property type="component" value="Unassembled WGS sequence"/>
</dbReference>
<feature type="transmembrane region" description="Helical" evidence="8">
    <location>
        <begin position="277"/>
        <end position="297"/>
    </location>
</feature>
<keyword evidence="11" id="KW-1185">Reference proteome</keyword>
<feature type="transmembrane region" description="Helical" evidence="8">
    <location>
        <begin position="836"/>
        <end position="855"/>
    </location>
</feature>
<dbReference type="GO" id="GO:0005886">
    <property type="term" value="C:plasma membrane"/>
    <property type="evidence" value="ECO:0007669"/>
    <property type="project" value="UniProtKB-SubCell"/>
</dbReference>
<keyword evidence="4 8" id="KW-0812">Transmembrane</keyword>
<protein>
    <submittedName>
        <fullName evidence="10">RND superfamily putative drug exporter</fullName>
    </submittedName>
</protein>
<keyword evidence="5 8" id="KW-1133">Transmembrane helix</keyword>
<dbReference type="AlphaFoldDB" id="A0A4R2S9Z9"/>
<reference evidence="10 11" key="1">
    <citation type="submission" date="2019-03" db="EMBL/GenBank/DDBJ databases">
        <title>Genomic Encyclopedia of Type Strains, Phase IV (KMG-IV): sequencing the most valuable type-strain genomes for metagenomic binning, comparative biology and taxonomic classification.</title>
        <authorList>
            <person name="Goeker M."/>
        </authorList>
    </citation>
    <scope>NUCLEOTIDE SEQUENCE [LARGE SCALE GENOMIC DNA]</scope>
    <source>
        <strain evidence="10 11">DSM 46831</strain>
    </source>
</reference>
<evidence type="ECO:0000256" key="2">
    <source>
        <dbReference type="ARBA" id="ARBA00010157"/>
    </source>
</evidence>
<feature type="transmembrane region" description="Helical" evidence="8">
    <location>
        <begin position="7"/>
        <end position="26"/>
    </location>
</feature>
<evidence type="ECO:0000256" key="1">
    <source>
        <dbReference type="ARBA" id="ARBA00004651"/>
    </source>
</evidence>
<dbReference type="InterPro" id="IPR050545">
    <property type="entry name" value="Mycobact_MmpL"/>
</dbReference>
<dbReference type="PANTHER" id="PTHR33406">
    <property type="entry name" value="MEMBRANE PROTEIN MJ1562-RELATED"/>
    <property type="match status" value="1"/>
</dbReference>
<evidence type="ECO:0000313" key="10">
    <source>
        <dbReference type="EMBL" id="TCP69266.1"/>
    </source>
</evidence>
<dbReference type="Gene3D" id="1.20.1640.10">
    <property type="entry name" value="Multidrug efflux transporter AcrB transmembrane domain"/>
    <property type="match status" value="2"/>
</dbReference>
<feature type="domain" description="Membrane transport protein MMPL" evidence="9">
    <location>
        <begin position="736"/>
        <end position="1003"/>
    </location>
</feature>
<dbReference type="InterPro" id="IPR004869">
    <property type="entry name" value="MMPL_dom"/>
</dbReference>
<organism evidence="10 11">
    <name type="scientific">Baia soyae</name>
    <dbReference type="NCBI Taxonomy" id="1544746"/>
    <lineage>
        <taxon>Bacteria</taxon>
        <taxon>Bacillati</taxon>
        <taxon>Bacillota</taxon>
        <taxon>Bacilli</taxon>
        <taxon>Bacillales</taxon>
        <taxon>Thermoactinomycetaceae</taxon>
        <taxon>Baia</taxon>
    </lineage>
</organism>
<accession>A0A4R2S9Z9</accession>
<evidence type="ECO:0000256" key="7">
    <source>
        <dbReference type="SAM" id="Coils"/>
    </source>
</evidence>
<feature type="transmembrane region" description="Helical" evidence="8">
    <location>
        <begin position="235"/>
        <end position="256"/>
    </location>
</feature>
<dbReference type="EMBL" id="SLXV01000011">
    <property type="protein sequence ID" value="TCP69266.1"/>
    <property type="molecule type" value="Genomic_DNA"/>
</dbReference>
<name>A0A4R2S9Z9_9BACL</name>
<dbReference type="OrthoDB" id="9782006at2"/>
<comment type="subcellular location">
    <subcellularLocation>
        <location evidence="1">Cell membrane</location>
        <topology evidence="1">Multi-pass membrane protein</topology>
    </subcellularLocation>
</comment>
<dbReference type="PANTHER" id="PTHR33406:SF6">
    <property type="entry name" value="MEMBRANE PROTEIN YDGH-RELATED"/>
    <property type="match status" value="1"/>
</dbReference>
<evidence type="ECO:0000256" key="8">
    <source>
        <dbReference type="SAM" id="Phobius"/>
    </source>
</evidence>
<feature type="coiled-coil region" evidence="7">
    <location>
        <begin position="74"/>
        <end position="101"/>
    </location>
</feature>
<comment type="similarity">
    <text evidence="2">Belongs to the resistance-nodulation-cell division (RND) (TC 2.A.6) family. MmpL subfamily.</text>
</comment>
<feature type="transmembrane region" description="Helical" evidence="8">
    <location>
        <begin position="938"/>
        <end position="957"/>
    </location>
</feature>
<evidence type="ECO:0000256" key="5">
    <source>
        <dbReference type="ARBA" id="ARBA00022989"/>
    </source>
</evidence>
<keyword evidence="3" id="KW-1003">Cell membrane</keyword>
<evidence type="ECO:0000256" key="3">
    <source>
        <dbReference type="ARBA" id="ARBA00022475"/>
    </source>
</evidence>
<evidence type="ECO:0000313" key="11">
    <source>
        <dbReference type="Proteomes" id="UP000294746"/>
    </source>
</evidence>
<feature type="transmembrane region" description="Helical" evidence="8">
    <location>
        <begin position="862"/>
        <end position="882"/>
    </location>
</feature>
<feature type="transmembrane region" description="Helical" evidence="8">
    <location>
        <begin position="963"/>
        <end position="991"/>
    </location>
</feature>
<evidence type="ECO:0000259" key="9">
    <source>
        <dbReference type="Pfam" id="PF03176"/>
    </source>
</evidence>
<feature type="transmembrane region" description="Helical" evidence="8">
    <location>
        <begin position="894"/>
        <end position="917"/>
    </location>
</feature>
<feature type="domain" description="Membrane transport protein MMPL" evidence="9">
    <location>
        <begin position="61"/>
        <end position="363"/>
    </location>
</feature>
<keyword evidence="6 8" id="KW-0472">Membrane</keyword>
<feature type="transmembrane region" description="Helical" evidence="8">
    <location>
        <begin position="180"/>
        <end position="202"/>
    </location>
</feature>
<comment type="caution">
    <text evidence="10">The sequence shown here is derived from an EMBL/GenBank/DDBJ whole genome shotgun (WGS) entry which is preliminary data.</text>
</comment>
<keyword evidence="7" id="KW-0175">Coiled coil</keyword>
<feature type="transmembrane region" description="Helical" evidence="8">
    <location>
        <begin position="358"/>
        <end position="380"/>
    </location>
</feature>
<gene>
    <name evidence="10" type="ORF">EDD57_11163</name>
</gene>
<dbReference type="Pfam" id="PF03176">
    <property type="entry name" value="MMPL"/>
    <property type="match status" value="2"/>
</dbReference>
<dbReference type="SUPFAM" id="SSF82866">
    <property type="entry name" value="Multidrug efflux transporter AcrB transmembrane domain"/>
    <property type="match status" value="2"/>
</dbReference>
<dbReference type="RefSeq" id="WP_131848464.1">
    <property type="nucleotide sequence ID" value="NZ_SLXV01000011.1"/>
</dbReference>
<sequence>MQRMLKGRWWIALAWAMIVAGLVYIAPSMSDLVREKGRIEVPEGYSSKLASQLIVEGYGKRNSSQVALVFYSDQKLTNHEVKEAEEAINRLEQNKESLGIKKITSHFKEGQLKEALVSKDGKAILASVNIDQKKRSLSTLTKSLSQTLDGIGVKYAYTNESIITNQLLQKSEEGLKKTEGITVVFILFVLLLVFRSVIAPIIPLLTVGVSYLTSQSVISILVDQFDFPISGNTRIFLVAILFGIGTDYCILLLSRFKEELINSGQVIPAIIETYKRAGRTVLISGIAVMVGFASIGFSEFNLYQSAAAVAVGVAVLLLALFTLVPFFMAFLGKAIYWPSKRKLEHKDSKLWGFIGKFSLSRPILSILVVGVICIPFMIAYKGEVSFNSIEEIGENVPTIKAFRVIETSFGAGESMPTKLVFKNDDRLDSVDYFYVVERISRELDKVDLVASVRSITRPMGEAFEKFLITKQSEKLGKGLGKGKEGVEKISDGLQEANSELTKKEPELKRATDGIQRLIDGTSLAESKLTLLETYLSKMEQGMRTGSVQAKKELETAKEKTQELLRMYQNFSKTYKGINRDLQQIDPLLNQLDQIKEENFLNLERSVKGLSDSGDYQKIKKNILLALEKKDKMMKFRSNLETVMANEDKVTKDINAFTQGIEKQVKGLEKAADVQGQIVKQLPRLTDGLSRMNDGQKELLGGFGKLRDQLGELKSGLSQGADGLNKVSDGLGVAQRYLTDLSATPSVDGFYMPADIVEDKGFQNVLDVYLAPDGKTMTMDVVFKSNPYARETIDQVEKLKEAVHRATKGTKLENATVAVGGITSMNADLKAMSNQDYSRTVTLMLLGIGLVLAFLFRSFMMPIYIIGSLLLTYYTSMAMNEVLFVDILGYSGISWIVPFFSFVLLVALGVDYSIFLMDRFNEYRDITVTDAMLLSMKKMGTVIISAVVILGGTFAAMIPSGMLSLIQIASIILIGLFLYTFVVLPLLIPVLVKSLGKANWWPFPRSKG</sequence>
<proteinExistence type="inferred from homology"/>
<feature type="transmembrane region" description="Helical" evidence="8">
    <location>
        <begin position="309"/>
        <end position="337"/>
    </location>
</feature>
<evidence type="ECO:0000256" key="4">
    <source>
        <dbReference type="ARBA" id="ARBA00022692"/>
    </source>
</evidence>
<evidence type="ECO:0000256" key="6">
    <source>
        <dbReference type="ARBA" id="ARBA00023136"/>
    </source>
</evidence>